<dbReference type="EMBL" id="JAPEUV010000024">
    <property type="protein sequence ID" value="KAJ4339221.1"/>
    <property type="molecule type" value="Genomic_DNA"/>
</dbReference>
<accession>A0A9W8X2B6</accession>
<dbReference type="OrthoDB" id="5330058at2759"/>
<evidence type="ECO:0000313" key="2">
    <source>
        <dbReference type="Proteomes" id="UP001140562"/>
    </source>
</evidence>
<dbReference type="Proteomes" id="UP001140562">
    <property type="component" value="Unassembled WGS sequence"/>
</dbReference>
<name>A0A9W8X2B6_9PLEO</name>
<gene>
    <name evidence="1" type="ORF">N0V87_003395</name>
</gene>
<keyword evidence="2" id="KW-1185">Reference proteome</keyword>
<evidence type="ECO:0000313" key="1">
    <source>
        <dbReference type="EMBL" id="KAJ4339221.1"/>
    </source>
</evidence>
<proteinExistence type="predicted"/>
<dbReference type="AlphaFoldDB" id="A0A9W8X2B6"/>
<comment type="caution">
    <text evidence="1">The sequence shown here is derived from an EMBL/GenBank/DDBJ whole genome shotgun (WGS) entry which is preliminary data.</text>
</comment>
<sequence>MWYQFLHACLHNEVKDYLIEGIVKDLLARSEPIEEVYFVAHILEYLRSKPQRIMDINFVDVIDSMMSMFHDQFPNESASLASSWSSFSGGLSRFLYKFLCLQDCFYHSAEGSFPRILNTS</sequence>
<reference evidence="1" key="1">
    <citation type="submission" date="2022-10" db="EMBL/GenBank/DDBJ databases">
        <title>Tapping the CABI collections for fungal endophytes: first genome assemblies for Collariella, Neodidymelliopsis, Ascochyta clinopodiicola, Didymella pomorum, Didymosphaeria variabile, Neocosmospora piperis and Neocucurbitaria cava.</title>
        <authorList>
            <person name="Hill R."/>
        </authorList>
    </citation>
    <scope>NUCLEOTIDE SEQUENCE</scope>
    <source>
        <strain evidence="1">IMI 360193</strain>
    </source>
</reference>
<protein>
    <submittedName>
        <fullName evidence="1">Uncharacterized protein</fullName>
    </submittedName>
</protein>
<organism evidence="1 2">
    <name type="scientific">Didymella glomerata</name>
    <dbReference type="NCBI Taxonomy" id="749621"/>
    <lineage>
        <taxon>Eukaryota</taxon>
        <taxon>Fungi</taxon>
        <taxon>Dikarya</taxon>
        <taxon>Ascomycota</taxon>
        <taxon>Pezizomycotina</taxon>
        <taxon>Dothideomycetes</taxon>
        <taxon>Pleosporomycetidae</taxon>
        <taxon>Pleosporales</taxon>
        <taxon>Pleosporineae</taxon>
        <taxon>Didymellaceae</taxon>
        <taxon>Didymella</taxon>
    </lineage>
</organism>